<feature type="transmembrane region" description="Helical" evidence="6">
    <location>
        <begin position="242"/>
        <end position="261"/>
    </location>
</feature>
<dbReference type="PANTHER" id="PTHR12778">
    <property type="entry name" value="SOLUTE CARRIER FAMILY 33 ACETYL-COA TRANSPORTER -RELATED"/>
    <property type="match status" value="1"/>
</dbReference>
<dbReference type="VEuPathDB" id="FungiDB:Malapachy_3954"/>
<evidence type="ECO:0000256" key="2">
    <source>
        <dbReference type="ARBA" id="ARBA00022692"/>
    </source>
</evidence>
<dbReference type="AlphaFoldDB" id="A0A0M9VPA7"/>
<feature type="transmembrane region" description="Helical" evidence="6">
    <location>
        <begin position="508"/>
        <end position="528"/>
    </location>
</feature>
<name>A0A0M9VPA7_9BASI</name>
<dbReference type="Pfam" id="PF13000">
    <property type="entry name" value="Acatn"/>
    <property type="match status" value="2"/>
</dbReference>
<dbReference type="InterPro" id="IPR036259">
    <property type="entry name" value="MFS_trans_sf"/>
</dbReference>
<dbReference type="RefSeq" id="XP_017991874.1">
    <property type="nucleotide sequence ID" value="XM_018138411.1"/>
</dbReference>
<comment type="subcellular location">
    <subcellularLocation>
        <location evidence="1">Membrane</location>
        <topology evidence="1">Multi-pass membrane protein</topology>
    </subcellularLocation>
</comment>
<feature type="compositionally biased region" description="Low complexity" evidence="5">
    <location>
        <begin position="20"/>
        <end position="29"/>
    </location>
</feature>
<evidence type="ECO:0000256" key="6">
    <source>
        <dbReference type="SAM" id="Phobius"/>
    </source>
</evidence>
<evidence type="ECO:0000313" key="7">
    <source>
        <dbReference type="EMBL" id="KOS14242.1"/>
    </source>
</evidence>
<sequence length="551" mass="60978">MKHDQEEVTLRPADAATGKVVSASSSVSDASEEESSSSFQAMSRGDKQGFLLLVLLYTLQGVPIGLAFGTMPFLLRSHVGYAEIGTFMLSTYPYSLKLLWSPIVDSLFVKEWRVPLLGYTLSLGRRKSWVVPVQLLVGITLFVLSYFVDSIVTRSVDNIYLITLIFFVLIFMAATQDIAVDGWALTLLSDENVGYASTAQTVGINIGYFMSFTVFLALNSVETCNKYLRFQHKNTPILSLSGYLQICGACFILLTLWLLFFQPEKSEEDEEEMGLMEVYNVIWRICKLKHVQQLIIIHMICKLGFQAFDAVHGLKLVEHGLGKEDLAFAVLIDFPFQIVFGYLAASWSKGNHALEPWLKAFVFRLLFAAASMGILAGMPTPPNSISSSYFMLIIASTVLSSFAGTVQFVGISAFHTHIADPVIGGTYMTLLNTVSNLGGTWPRYFVLKMVDFFTISQCAAPPGINMKKVTTMLGRANATLSLGECATEAGKQRCHAQGGVCHIAQDGYYWTNTICVTIGALTFFFFIYPVSRRLQKLAPSTWRIAAHAHSH</sequence>
<feature type="transmembrane region" description="Helical" evidence="6">
    <location>
        <begin position="129"/>
        <end position="147"/>
    </location>
</feature>
<keyword evidence="8" id="KW-1185">Reference proteome</keyword>
<dbReference type="EMBL" id="LGAV01000004">
    <property type="protein sequence ID" value="KOS14242.1"/>
    <property type="molecule type" value="Genomic_DNA"/>
</dbReference>
<gene>
    <name evidence="7" type="ORF">Malapachy_3954</name>
</gene>
<reference evidence="7 8" key="1">
    <citation type="submission" date="2015-07" db="EMBL/GenBank/DDBJ databases">
        <title>Draft Genome Sequence of Malassezia furfur CBS1878 and Malassezia pachydermatis CBS1879.</title>
        <authorList>
            <person name="Triana S."/>
            <person name="Ohm R."/>
            <person name="Gonzalez A."/>
            <person name="DeCock H."/>
            <person name="Restrepo S."/>
            <person name="Celis A."/>
        </authorList>
    </citation>
    <scope>NUCLEOTIDE SEQUENCE [LARGE SCALE GENOMIC DNA]</scope>
    <source>
        <strain evidence="7 8">CBS 1879</strain>
    </source>
</reference>
<dbReference type="OrthoDB" id="6415790at2759"/>
<evidence type="ECO:0000256" key="5">
    <source>
        <dbReference type="SAM" id="MobiDB-lite"/>
    </source>
</evidence>
<keyword evidence="2 6" id="KW-0812">Transmembrane</keyword>
<dbReference type="GO" id="GO:0035348">
    <property type="term" value="P:acetyl-CoA transmembrane transport"/>
    <property type="evidence" value="ECO:0007669"/>
    <property type="project" value="InterPro"/>
</dbReference>
<comment type="caution">
    <text evidence="7">The sequence shown here is derived from an EMBL/GenBank/DDBJ whole genome shotgun (WGS) entry which is preliminary data.</text>
</comment>
<accession>A0A0M9VPA7</accession>
<feature type="region of interest" description="Disordered" evidence="5">
    <location>
        <begin position="1"/>
        <end position="40"/>
    </location>
</feature>
<organism evidence="7 8">
    <name type="scientific">Malassezia pachydermatis</name>
    <dbReference type="NCBI Taxonomy" id="77020"/>
    <lineage>
        <taxon>Eukaryota</taxon>
        <taxon>Fungi</taxon>
        <taxon>Dikarya</taxon>
        <taxon>Basidiomycota</taxon>
        <taxon>Ustilaginomycotina</taxon>
        <taxon>Malasseziomycetes</taxon>
        <taxon>Malasseziales</taxon>
        <taxon>Malasseziaceae</taxon>
        <taxon>Malassezia</taxon>
    </lineage>
</organism>
<keyword evidence="3 6" id="KW-1133">Transmembrane helix</keyword>
<evidence type="ECO:0000256" key="3">
    <source>
        <dbReference type="ARBA" id="ARBA00022989"/>
    </source>
</evidence>
<feature type="transmembrane region" description="Helical" evidence="6">
    <location>
        <begin position="357"/>
        <end position="377"/>
    </location>
</feature>
<feature type="transmembrane region" description="Helical" evidence="6">
    <location>
        <begin position="389"/>
        <end position="414"/>
    </location>
</feature>
<feature type="transmembrane region" description="Helical" evidence="6">
    <location>
        <begin position="199"/>
        <end position="221"/>
    </location>
</feature>
<evidence type="ECO:0000256" key="4">
    <source>
        <dbReference type="ARBA" id="ARBA00023136"/>
    </source>
</evidence>
<dbReference type="STRING" id="77020.A0A0M9VPA7"/>
<dbReference type="SUPFAM" id="SSF103473">
    <property type="entry name" value="MFS general substrate transporter"/>
    <property type="match status" value="1"/>
</dbReference>
<proteinExistence type="predicted"/>
<feature type="transmembrane region" description="Helical" evidence="6">
    <location>
        <begin position="326"/>
        <end position="345"/>
    </location>
</feature>
<keyword evidence="4 6" id="KW-0472">Membrane</keyword>
<dbReference type="PANTHER" id="PTHR12778:SF9">
    <property type="entry name" value="ACETYL-COENZYME A TRANSPORTER 1"/>
    <property type="match status" value="1"/>
</dbReference>
<feature type="transmembrane region" description="Helical" evidence="6">
    <location>
        <begin position="159"/>
        <end position="179"/>
    </location>
</feature>
<feature type="transmembrane region" description="Helical" evidence="6">
    <location>
        <begin position="50"/>
        <end position="75"/>
    </location>
</feature>
<dbReference type="GeneID" id="28730287"/>
<dbReference type="InterPro" id="IPR004752">
    <property type="entry name" value="AmpG_permease/AT-1"/>
</dbReference>
<dbReference type="GO" id="GO:0016020">
    <property type="term" value="C:membrane"/>
    <property type="evidence" value="ECO:0007669"/>
    <property type="project" value="UniProtKB-SubCell"/>
</dbReference>
<protein>
    <submittedName>
        <fullName evidence="7">Mfs general substrate transporter</fullName>
    </submittedName>
</protein>
<evidence type="ECO:0000256" key="1">
    <source>
        <dbReference type="ARBA" id="ARBA00004141"/>
    </source>
</evidence>
<dbReference type="InterPro" id="IPR024371">
    <property type="entry name" value="AcetylCoA_trans_1-like"/>
</dbReference>
<dbReference type="Proteomes" id="UP000037751">
    <property type="component" value="Unassembled WGS sequence"/>
</dbReference>
<dbReference type="GO" id="GO:0008521">
    <property type="term" value="F:acetyl-CoA transmembrane transporter activity"/>
    <property type="evidence" value="ECO:0007669"/>
    <property type="project" value="InterPro"/>
</dbReference>
<evidence type="ECO:0000313" key="8">
    <source>
        <dbReference type="Proteomes" id="UP000037751"/>
    </source>
</evidence>
<dbReference type="FunFam" id="1.20.1250.20:FF:000289">
    <property type="entry name" value="Acetyl-coenzyme A transporter 1"/>
    <property type="match status" value="1"/>
</dbReference>